<dbReference type="RefSeq" id="WP_122405995.1">
    <property type="nucleotide sequence ID" value="NZ_LS398110.1"/>
</dbReference>
<dbReference type="GO" id="GO:0003677">
    <property type="term" value="F:DNA binding"/>
    <property type="evidence" value="ECO:0007669"/>
    <property type="project" value="InterPro"/>
</dbReference>
<dbReference type="InterPro" id="IPR029462">
    <property type="entry name" value="Rnk_N"/>
</dbReference>
<dbReference type="GO" id="GO:0032784">
    <property type="term" value="P:regulation of DNA-templated transcription elongation"/>
    <property type="evidence" value="ECO:0007669"/>
    <property type="project" value="InterPro"/>
</dbReference>
<dbReference type="AlphaFoldDB" id="A0A2U3QCF7"/>
<proteinExistence type="predicted"/>
<accession>A0A2U3QCF7</accession>
<dbReference type="InterPro" id="IPR001437">
    <property type="entry name" value="Tscrpt_elong_fac_GreA/B_C"/>
</dbReference>
<reference evidence="3 4" key="1">
    <citation type="submission" date="2018-03" db="EMBL/GenBank/DDBJ databases">
        <authorList>
            <person name="Gully D."/>
        </authorList>
    </citation>
    <scope>NUCLEOTIDE SEQUENCE [LARGE SCALE GENOMIC DNA]</scope>
    <source>
        <strain evidence="3">ORS3257</strain>
    </source>
</reference>
<organism evidence="3 4">
    <name type="scientific">Bradyrhizobium vignae</name>
    <dbReference type="NCBI Taxonomy" id="1549949"/>
    <lineage>
        <taxon>Bacteria</taxon>
        <taxon>Pseudomonadati</taxon>
        <taxon>Pseudomonadota</taxon>
        <taxon>Alphaproteobacteria</taxon>
        <taxon>Hyphomicrobiales</taxon>
        <taxon>Nitrobacteraceae</taxon>
        <taxon>Bradyrhizobium</taxon>
    </lineage>
</organism>
<dbReference type="GO" id="GO:0003746">
    <property type="term" value="F:translation elongation factor activity"/>
    <property type="evidence" value="ECO:0007669"/>
    <property type="project" value="UniProtKB-KW"/>
</dbReference>
<feature type="domain" description="Regulator of nucleoside diphosphate kinase N-terminal" evidence="2">
    <location>
        <begin position="12"/>
        <end position="52"/>
    </location>
</feature>
<dbReference type="Gene3D" id="3.10.50.30">
    <property type="entry name" value="Transcription elongation factor, GreA/GreB, C-terminal domain"/>
    <property type="match status" value="1"/>
</dbReference>
<name>A0A2U3QCF7_9BRAD</name>
<evidence type="ECO:0000259" key="2">
    <source>
        <dbReference type="Pfam" id="PF14760"/>
    </source>
</evidence>
<gene>
    <name evidence="3" type="ORF">BRAD3257_8522</name>
</gene>
<evidence type="ECO:0000313" key="4">
    <source>
        <dbReference type="Proteomes" id="UP000246085"/>
    </source>
</evidence>
<feature type="domain" description="Transcription elongation factor GreA/GreB C-terminal" evidence="1">
    <location>
        <begin position="63"/>
        <end position="121"/>
    </location>
</feature>
<dbReference type="EMBL" id="LS398110">
    <property type="protein sequence ID" value="SPP99108.1"/>
    <property type="molecule type" value="Genomic_DNA"/>
</dbReference>
<dbReference type="Pfam" id="PF14760">
    <property type="entry name" value="Rnk_N"/>
    <property type="match status" value="1"/>
</dbReference>
<keyword evidence="3" id="KW-0648">Protein biosynthesis</keyword>
<protein>
    <submittedName>
        <fullName evidence="3">GreA/GreB family elongation factor</fullName>
    </submittedName>
</protein>
<sequence>MKPKECAVLPLPRIALIASDYPRLEQLARRAAEKGDLDGIFLMGEINRAEIVPDESDDLRSLVTVGSWVTYCTNRGAPPGTVQLMWPEECSSDPARISVLTPLGAALIGLKAGDQMPYVVAGCLNVVRVQNVTRSGPNVVPLFRGARRGEPFDDDPGPTAA</sequence>
<keyword evidence="3" id="KW-0251">Elongation factor</keyword>
<dbReference type="Pfam" id="PF01272">
    <property type="entry name" value="GreA_GreB"/>
    <property type="match status" value="1"/>
</dbReference>
<dbReference type="InterPro" id="IPR036953">
    <property type="entry name" value="GreA/GreB_C_sf"/>
</dbReference>
<evidence type="ECO:0000259" key="1">
    <source>
        <dbReference type="Pfam" id="PF01272"/>
    </source>
</evidence>
<dbReference type="KEGG" id="bvz:BRAD3257_8522"/>
<evidence type="ECO:0000313" key="3">
    <source>
        <dbReference type="EMBL" id="SPP99108.1"/>
    </source>
</evidence>
<dbReference type="Proteomes" id="UP000246085">
    <property type="component" value="Chromosome BRAD3257"/>
</dbReference>
<dbReference type="SUPFAM" id="SSF54534">
    <property type="entry name" value="FKBP-like"/>
    <property type="match status" value="1"/>
</dbReference>